<dbReference type="Gene3D" id="3.40.50.2300">
    <property type="match status" value="1"/>
</dbReference>
<evidence type="ECO:0000256" key="1">
    <source>
        <dbReference type="PROSITE-ProRule" id="PRU00169"/>
    </source>
</evidence>
<gene>
    <name evidence="3" type="ORF">SAMN04488044_2165</name>
</gene>
<dbReference type="AlphaFoldDB" id="A0A1M5RDQ9"/>
<dbReference type="InterPro" id="IPR001789">
    <property type="entry name" value="Sig_transdc_resp-reg_receiver"/>
</dbReference>
<dbReference type="Proteomes" id="UP000184211">
    <property type="component" value="Unassembled WGS sequence"/>
</dbReference>
<dbReference type="EMBL" id="FQWM01000004">
    <property type="protein sequence ID" value="SHH24270.1"/>
    <property type="molecule type" value="Genomic_DNA"/>
</dbReference>
<dbReference type="CDD" id="cd00156">
    <property type="entry name" value="REC"/>
    <property type="match status" value="1"/>
</dbReference>
<evidence type="ECO:0000313" key="4">
    <source>
        <dbReference type="Proteomes" id="UP000184211"/>
    </source>
</evidence>
<reference evidence="4" key="1">
    <citation type="submission" date="2016-11" db="EMBL/GenBank/DDBJ databases">
        <authorList>
            <person name="Varghese N."/>
            <person name="Submissions S."/>
        </authorList>
    </citation>
    <scope>NUCLEOTIDE SEQUENCE [LARGE SCALE GENOMIC DNA]</scope>
    <source>
        <strain evidence="4">DSM 28223</strain>
    </source>
</reference>
<name>A0A1M5RDQ9_9RHOB</name>
<feature type="domain" description="Response regulatory" evidence="2">
    <location>
        <begin position="44"/>
        <end position="162"/>
    </location>
</feature>
<evidence type="ECO:0000313" key="3">
    <source>
        <dbReference type="EMBL" id="SHH24270.1"/>
    </source>
</evidence>
<evidence type="ECO:0000259" key="2">
    <source>
        <dbReference type="PROSITE" id="PS50110"/>
    </source>
</evidence>
<organism evidence="3 4">
    <name type="scientific">Cognatishimia maritima</name>
    <dbReference type="NCBI Taxonomy" id="870908"/>
    <lineage>
        <taxon>Bacteria</taxon>
        <taxon>Pseudomonadati</taxon>
        <taxon>Pseudomonadota</taxon>
        <taxon>Alphaproteobacteria</taxon>
        <taxon>Rhodobacterales</taxon>
        <taxon>Paracoccaceae</taxon>
        <taxon>Cognatishimia</taxon>
    </lineage>
</organism>
<dbReference type="SUPFAM" id="SSF52172">
    <property type="entry name" value="CheY-like"/>
    <property type="match status" value="1"/>
</dbReference>
<accession>A0A1M5RDQ9</accession>
<dbReference type="GO" id="GO:0000160">
    <property type="term" value="P:phosphorelay signal transduction system"/>
    <property type="evidence" value="ECO:0007669"/>
    <property type="project" value="InterPro"/>
</dbReference>
<proteinExistence type="predicted"/>
<keyword evidence="4" id="KW-1185">Reference proteome</keyword>
<feature type="modified residue" description="4-aspartylphosphate" evidence="1">
    <location>
        <position position="95"/>
    </location>
</feature>
<dbReference type="InterPro" id="IPR011006">
    <property type="entry name" value="CheY-like_superfamily"/>
</dbReference>
<sequence>MTLLINNHCALGARVSRELDTRKTDNEPAELGGHLSTESQRRLQILSLDDDQLDRLRLIRTCEQAGLRCACDEASTLTELRLAIDKKSYDVIFIDHKLGLDNGMDALRIILAHEDQTGTIPIMVTSATEHRVAVEAMRIGCADYLVKEELTVSALSKSIASAIERRVMYAEIAGARALEREVKATITRFLNTCGPEMRIILSNTIKTLRSLKAINRTSDDIDPLLLPNFTLLERGCFDLTTFVDDLESVVQRLK</sequence>
<dbReference type="PROSITE" id="PS50110">
    <property type="entry name" value="RESPONSE_REGULATORY"/>
    <property type="match status" value="1"/>
</dbReference>
<protein>
    <submittedName>
        <fullName evidence="3">Response regulator receiver domain-containing protein</fullName>
    </submittedName>
</protein>
<keyword evidence="1" id="KW-0597">Phosphoprotein</keyword>
<dbReference type="Pfam" id="PF00072">
    <property type="entry name" value="Response_reg"/>
    <property type="match status" value="1"/>
</dbReference>
<dbReference type="STRING" id="870908.SAMN04488044_2165"/>
<dbReference type="SMART" id="SM00448">
    <property type="entry name" value="REC"/>
    <property type="match status" value="1"/>
</dbReference>